<organism evidence="2">
    <name type="scientific">Noccaea caerulescens</name>
    <name type="common">Alpine penny-cress</name>
    <name type="synonym">Thlaspi caerulescens</name>
    <dbReference type="NCBI Taxonomy" id="107243"/>
    <lineage>
        <taxon>Eukaryota</taxon>
        <taxon>Viridiplantae</taxon>
        <taxon>Streptophyta</taxon>
        <taxon>Embryophyta</taxon>
        <taxon>Tracheophyta</taxon>
        <taxon>Spermatophyta</taxon>
        <taxon>Magnoliopsida</taxon>
        <taxon>eudicotyledons</taxon>
        <taxon>Gunneridae</taxon>
        <taxon>Pentapetalae</taxon>
        <taxon>rosids</taxon>
        <taxon>malvids</taxon>
        <taxon>Brassicales</taxon>
        <taxon>Brassicaceae</taxon>
        <taxon>Coluteocarpeae</taxon>
        <taxon>Noccaea</taxon>
    </lineage>
</organism>
<dbReference type="InterPro" id="IPR050715">
    <property type="entry name" value="LRR-SigEffector_domain"/>
</dbReference>
<evidence type="ECO:0000256" key="1">
    <source>
        <dbReference type="SAM" id="Phobius"/>
    </source>
</evidence>
<dbReference type="EMBL" id="GEVI01024558">
    <property type="protein sequence ID" value="JAU07762.1"/>
    <property type="molecule type" value="Transcribed_RNA"/>
</dbReference>
<sequence>MLPKTMEQLSRLKYMDLHTCCKLKALPALTQVETLILSDCVNLRSLLEFPVTLEDQGRYRLIVLELGNCNKVESLSDQLNHFTDLIDFETVPASIKELSSLTTLNLSDCKRLKSLGELPLSIECLYAHGCCVLERFPLFLETDLITQFPTIATSGEVSSKGDSLQESETPNSYVNVDAIRRRRLPISMPWIKPSLVLLGSVTWFMLFYIGGMAHGRRRSQPNFRST</sequence>
<reference evidence="2" key="1">
    <citation type="submission" date="2016-07" db="EMBL/GenBank/DDBJ databases">
        <title>De novo transcriptome assembly of four accessions of the metal hyperaccumulator plant Noccaea caerulescens.</title>
        <authorList>
            <person name="Blande D."/>
            <person name="Halimaa P."/>
            <person name="Tervahauta A.I."/>
            <person name="Aarts M.G."/>
            <person name="Karenlampi S.O."/>
        </authorList>
    </citation>
    <scope>NUCLEOTIDE SEQUENCE</scope>
</reference>
<accession>A0A1J3CIZ3</accession>
<protein>
    <submittedName>
        <fullName evidence="2">Inactive disease resistance protein RPS4</fullName>
    </submittedName>
</protein>
<keyword evidence="1" id="KW-0812">Transmembrane</keyword>
<dbReference type="PANTHER" id="PTHR45752:SF195">
    <property type="entry name" value="LEUCINE-RICH REPEAT (LRR) FAMILY PROTEIN-RELATED"/>
    <property type="match status" value="1"/>
</dbReference>
<keyword evidence="1" id="KW-1133">Transmembrane helix</keyword>
<proteinExistence type="predicted"/>
<dbReference type="InterPro" id="IPR032675">
    <property type="entry name" value="LRR_dom_sf"/>
</dbReference>
<dbReference type="AlphaFoldDB" id="A0A1J3CIZ3"/>
<name>A0A1J3CIZ3_NOCCA</name>
<feature type="transmembrane region" description="Helical" evidence="1">
    <location>
        <begin position="190"/>
        <end position="209"/>
    </location>
</feature>
<gene>
    <name evidence="2" type="ORF">GA_TR16890_c1_g1_i1_g.54205</name>
</gene>
<dbReference type="Gene3D" id="3.80.10.10">
    <property type="entry name" value="Ribonuclease Inhibitor"/>
    <property type="match status" value="1"/>
</dbReference>
<dbReference type="PANTHER" id="PTHR45752">
    <property type="entry name" value="LEUCINE-RICH REPEAT-CONTAINING"/>
    <property type="match status" value="1"/>
</dbReference>
<dbReference type="SUPFAM" id="SSF52058">
    <property type="entry name" value="L domain-like"/>
    <property type="match status" value="1"/>
</dbReference>
<evidence type="ECO:0000313" key="2">
    <source>
        <dbReference type="EMBL" id="JAU07762.1"/>
    </source>
</evidence>
<keyword evidence="1" id="KW-0472">Membrane</keyword>